<name>A0A1W1BVN0_9ZZZZ</name>
<evidence type="ECO:0000256" key="6">
    <source>
        <dbReference type="ARBA" id="ARBA00023125"/>
    </source>
</evidence>
<keyword evidence="3 10" id="KW-0378">Hydrolase</keyword>
<dbReference type="InterPro" id="IPR045562">
    <property type="entry name" value="RecG_dom3_C"/>
</dbReference>
<protein>
    <submittedName>
        <fullName evidence="10">ATP-dependent DNA helicase RecG</fullName>
        <ecNumber evidence="10">3.6.1.-</ecNumber>
    </submittedName>
</protein>
<evidence type="ECO:0000256" key="1">
    <source>
        <dbReference type="ARBA" id="ARBA00022741"/>
    </source>
</evidence>
<dbReference type="GO" id="GO:0005524">
    <property type="term" value="F:ATP binding"/>
    <property type="evidence" value="ECO:0007669"/>
    <property type="project" value="UniProtKB-KW"/>
</dbReference>
<dbReference type="GO" id="GO:0003677">
    <property type="term" value="F:DNA binding"/>
    <property type="evidence" value="ECO:0007669"/>
    <property type="project" value="UniProtKB-KW"/>
</dbReference>
<dbReference type="SUPFAM" id="SSF50249">
    <property type="entry name" value="Nucleic acid-binding proteins"/>
    <property type="match status" value="1"/>
</dbReference>
<evidence type="ECO:0000256" key="5">
    <source>
        <dbReference type="ARBA" id="ARBA00022840"/>
    </source>
</evidence>
<dbReference type="PANTHER" id="PTHR47964">
    <property type="entry name" value="ATP-DEPENDENT DNA HELICASE HOMOLOG RECG, CHLOROPLASTIC"/>
    <property type="match status" value="1"/>
</dbReference>
<keyword evidence="7" id="KW-0234">DNA repair</keyword>
<accession>A0A1W1BVN0</accession>
<evidence type="ECO:0000256" key="2">
    <source>
        <dbReference type="ARBA" id="ARBA00022763"/>
    </source>
</evidence>
<evidence type="ECO:0000313" key="10">
    <source>
        <dbReference type="EMBL" id="SFV57576.1"/>
    </source>
</evidence>
<keyword evidence="1" id="KW-0547">Nucleotide-binding</keyword>
<dbReference type="InterPro" id="IPR012340">
    <property type="entry name" value="NA-bd_OB-fold"/>
</dbReference>
<keyword evidence="4 10" id="KW-0347">Helicase</keyword>
<dbReference type="Pfam" id="PF00271">
    <property type="entry name" value="Helicase_C"/>
    <property type="match status" value="1"/>
</dbReference>
<dbReference type="EC" id="3.6.1.-" evidence="10"/>
<dbReference type="SMART" id="SM00490">
    <property type="entry name" value="HELICc"/>
    <property type="match status" value="1"/>
</dbReference>
<dbReference type="Gene3D" id="3.40.50.300">
    <property type="entry name" value="P-loop containing nucleotide triphosphate hydrolases"/>
    <property type="match status" value="2"/>
</dbReference>
<feature type="domain" description="Helicase ATP-binding" evidence="8">
    <location>
        <begin position="233"/>
        <end position="385"/>
    </location>
</feature>
<dbReference type="InterPro" id="IPR001650">
    <property type="entry name" value="Helicase_C-like"/>
</dbReference>
<dbReference type="Pfam" id="PF19833">
    <property type="entry name" value="RecG_dom3_C"/>
    <property type="match status" value="1"/>
</dbReference>
<dbReference type="AlphaFoldDB" id="A0A1W1BVN0"/>
<evidence type="ECO:0000259" key="8">
    <source>
        <dbReference type="PROSITE" id="PS51192"/>
    </source>
</evidence>
<evidence type="ECO:0000259" key="9">
    <source>
        <dbReference type="PROSITE" id="PS51194"/>
    </source>
</evidence>
<dbReference type="SMART" id="SM00487">
    <property type="entry name" value="DEXDc"/>
    <property type="match status" value="1"/>
</dbReference>
<keyword evidence="2" id="KW-0227">DNA damage</keyword>
<dbReference type="Pfam" id="PF00270">
    <property type="entry name" value="DEAD"/>
    <property type="match status" value="1"/>
</dbReference>
<dbReference type="PROSITE" id="PS51192">
    <property type="entry name" value="HELICASE_ATP_BIND_1"/>
    <property type="match status" value="1"/>
</dbReference>
<dbReference type="GO" id="GO:0006281">
    <property type="term" value="P:DNA repair"/>
    <property type="evidence" value="ECO:0007669"/>
    <property type="project" value="UniProtKB-KW"/>
</dbReference>
<evidence type="ECO:0000256" key="3">
    <source>
        <dbReference type="ARBA" id="ARBA00022801"/>
    </source>
</evidence>
<dbReference type="InterPro" id="IPR014001">
    <property type="entry name" value="Helicase_ATP-bd"/>
</dbReference>
<dbReference type="GO" id="GO:0016787">
    <property type="term" value="F:hydrolase activity"/>
    <property type="evidence" value="ECO:0007669"/>
    <property type="project" value="UniProtKB-KW"/>
</dbReference>
<feature type="domain" description="Helicase C-terminal" evidence="9">
    <location>
        <begin position="403"/>
        <end position="578"/>
    </location>
</feature>
<dbReference type="SUPFAM" id="SSF52540">
    <property type="entry name" value="P-loop containing nucleoside triphosphate hydrolases"/>
    <property type="match status" value="1"/>
</dbReference>
<dbReference type="InterPro" id="IPR011545">
    <property type="entry name" value="DEAD/DEAH_box_helicase_dom"/>
</dbReference>
<dbReference type="GO" id="GO:0003678">
    <property type="term" value="F:DNA helicase activity"/>
    <property type="evidence" value="ECO:0007669"/>
    <property type="project" value="TreeGrafter"/>
</dbReference>
<dbReference type="InterPro" id="IPR047112">
    <property type="entry name" value="RecG/Mfd"/>
</dbReference>
<keyword evidence="5" id="KW-0067">ATP-binding</keyword>
<dbReference type="InterPro" id="IPR027417">
    <property type="entry name" value="P-loop_NTPase"/>
</dbReference>
<evidence type="ECO:0000256" key="4">
    <source>
        <dbReference type="ARBA" id="ARBA00022806"/>
    </source>
</evidence>
<dbReference type="PANTHER" id="PTHR47964:SF1">
    <property type="entry name" value="ATP-DEPENDENT DNA HELICASE HOMOLOG RECG, CHLOROPLASTIC"/>
    <property type="match status" value="1"/>
</dbReference>
<organism evidence="10">
    <name type="scientific">hydrothermal vent metagenome</name>
    <dbReference type="NCBI Taxonomy" id="652676"/>
    <lineage>
        <taxon>unclassified sequences</taxon>
        <taxon>metagenomes</taxon>
        <taxon>ecological metagenomes</taxon>
    </lineage>
</organism>
<dbReference type="NCBIfam" id="NF008169">
    <property type="entry name" value="PRK10917.2-3"/>
    <property type="match status" value="1"/>
</dbReference>
<keyword evidence="6" id="KW-0238">DNA-binding</keyword>
<gene>
    <name evidence="10" type="ORF">MNB_SV-12-1977</name>
</gene>
<dbReference type="PROSITE" id="PS51194">
    <property type="entry name" value="HELICASE_CTER"/>
    <property type="match status" value="1"/>
</dbReference>
<sequence length="594" mass="67390">MQEAKALFEKLKIISLLDLALLTPSSYNNTTLSTKIELGEKQVFDAVVEDVSNINGKFRIVFYIESLNTILNSMLFRVTPYHYKLFTLGSRHYIQGKVEEYRGKLQMNQPKSLKKIGEIVPKYSTAIKESSMRSLIEYYINEETLYAEGLESREVSTIMGLHYPKSIKQVENPDIDALKFIEAFNHMKKLKGKRVDFPALKSLSGRLDKFYNSLPFQLTAEQQSVINEVEIDLKNSNKATKRMIIGDVGSGKTMVILASAVIAYPQKSMLMAPTSLLAIQLYEEATKHLPKEITIALVMQGKNEGDYLTADFIIGTHALLYKDDLPKVPLVMVDEQHRFGTKQRAMLENMMADGKKKPHYLQFSATPIPRTQAMMDSELIDVSLITTTPFDKDISSIVVGREDFSMILGMVEREIAREHQVLVVYPLVEESSAIPYQSIDEGRGFWEKRYDNVFVTHGKDKNKEKVLMEFREKGDILLATTVIEVGISLPKLTLIIIVGAERLGLATLHQLRGRVGRLGLKSWCYLFSNEPKNGRLYAFCRTESGFEIAKLDLKYRKSGDILDGTIQSGMQFKWLDLAEDEHIVQVAKNRVALL</sequence>
<evidence type="ECO:0000256" key="7">
    <source>
        <dbReference type="ARBA" id="ARBA00023204"/>
    </source>
</evidence>
<dbReference type="EMBL" id="FPHE01000079">
    <property type="protein sequence ID" value="SFV57576.1"/>
    <property type="molecule type" value="Genomic_DNA"/>
</dbReference>
<proteinExistence type="predicted"/>
<reference evidence="10" key="1">
    <citation type="submission" date="2016-10" db="EMBL/GenBank/DDBJ databases">
        <authorList>
            <person name="de Groot N.N."/>
        </authorList>
    </citation>
    <scope>NUCLEOTIDE SEQUENCE</scope>
</reference>